<sequence length="703" mass="79591">MYISSLSLRNFRNFKNAKFHFSNGINTIIGENGAGKTNLFYALRILIDDTLPRYVKLYSTDFTRSLGNWSGHWIIISLFFDNLDASEEAQALAVQSSGHMNSSKNGSYSVYFRPKYQIRKELYDYSQTAGKNATDLQLFLDKITLDDYETVYLSRGSGDFAEDTVYKKFVGNFDTIEFPNPDDKEELTIGTWLPKEINIHNELSCTFIKALRDVESDLKSYSNNPLINLLRGKEKTVEVAKQDEIIKSIDKLNDQISSLDEVVEVKQGIDRSIKEAVGTTYAPNIDIQSELPNEMAKLFQSLKLWVGDPDEEGYKGRIWELSLGGANMIYLSLKLLEYEKVRTDRIANFLLIEEPEAHIHTHVQKTLFNSLKENKTQVIISTHSTHISSVSKISSVNILSRGNKEALVFQPSNKLDPDEITRVERYLDAVRSNLLFAKGVILVEGDAEQILIPELFKKVFGLSLDEIGVSLVNIGSTGFENIARIFHPHRIKKHCAILTDLDKSIVTLPTDASHDNDYQKHCRASETNGASRKTQLTDFCNGNPFVKPFYAKHTFEVDLLMNENSYEFVQSLNQIYTNQANITKAKTKLEDASVDVAGVEVLRIADKKGKGWLALIVAEQLLYNTYIPDYILKAIAFASPHINISSKVKSIIHRWNSMKANGHDDNQDEAKKFKIKGKSEAELIAEFCATFPDDQLTKFISYL</sequence>
<dbReference type="InterPro" id="IPR027417">
    <property type="entry name" value="P-loop_NTPase"/>
</dbReference>
<dbReference type="RefSeq" id="WP_116037262.1">
    <property type="nucleotide sequence ID" value="NZ_JBHLVV010000078.1"/>
</dbReference>
<dbReference type="AlphaFoldDB" id="A0A3D9CIV1"/>
<dbReference type="GO" id="GO:0004519">
    <property type="term" value="F:endonuclease activity"/>
    <property type="evidence" value="ECO:0007669"/>
    <property type="project" value="UniProtKB-KW"/>
</dbReference>
<dbReference type="Pfam" id="PF13175">
    <property type="entry name" value="AAA_15"/>
    <property type="match status" value="1"/>
</dbReference>
<organism evidence="3 4">
    <name type="scientific">Epilithonimonas hispanica</name>
    <dbReference type="NCBI Taxonomy" id="358687"/>
    <lineage>
        <taxon>Bacteria</taxon>
        <taxon>Pseudomonadati</taxon>
        <taxon>Bacteroidota</taxon>
        <taxon>Flavobacteriia</taxon>
        <taxon>Flavobacteriales</taxon>
        <taxon>Weeksellaceae</taxon>
        <taxon>Chryseobacterium group</taxon>
        <taxon>Epilithonimonas</taxon>
    </lineage>
</organism>
<dbReference type="PANTHER" id="PTHR43581:SF4">
    <property type="entry name" value="ATP_GTP PHOSPHATASE"/>
    <property type="match status" value="1"/>
</dbReference>
<proteinExistence type="predicted"/>
<dbReference type="SUPFAM" id="SSF52540">
    <property type="entry name" value="P-loop containing nucleoside triphosphate hydrolases"/>
    <property type="match status" value="1"/>
</dbReference>
<dbReference type="CDD" id="cd01026">
    <property type="entry name" value="TOPRIM_OLD"/>
    <property type="match status" value="1"/>
</dbReference>
<keyword evidence="3" id="KW-0540">Nuclease</keyword>
<dbReference type="InterPro" id="IPR034139">
    <property type="entry name" value="TOPRIM_OLD"/>
</dbReference>
<feature type="domain" description="Endonuclease GajA/Old nuclease/RecF-like AAA" evidence="1">
    <location>
        <begin position="1"/>
        <end position="387"/>
    </location>
</feature>
<evidence type="ECO:0000313" key="4">
    <source>
        <dbReference type="Proteomes" id="UP000256326"/>
    </source>
</evidence>
<dbReference type="EMBL" id="QNUG01000085">
    <property type="protein sequence ID" value="REC65655.1"/>
    <property type="molecule type" value="Genomic_DNA"/>
</dbReference>
<keyword evidence="3" id="KW-0255">Endonuclease</keyword>
<name>A0A3D9CIV1_9FLAO</name>
<evidence type="ECO:0000259" key="2">
    <source>
        <dbReference type="Pfam" id="PF20469"/>
    </source>
</evidence>
<reference evidence="3 4" key="1">
    <citation type="journal article" date="2006" name="Int. J. Syst. Evol. Microbiol.">
        <title>Chryseobacterium hispanicum sp. nov., isolated from the drinking water distribution system of Sevilla, Spain.</title>
        <authorList>
            <person name="Gallego V."/>
            <person name="Garcia M.T."/>
            <person name="Ventosa A."/>
        </authorList>
    </citation>
    <scope>NUCLEOTIDE SEQUENCE [LARGE SCALE GENOMIC DNA]</scope>
    <source>
        <strain evidence="3 4">KCTC 22104</strain>
    </source>
</reference>
<gene>
    <name evidence="3" type="ORF">DRF58_17715</name>
</gene>
<dbReference type="Proteomes" id="UP000256326">
    <property type="component" value="Unassembled WGS sequence"/>
</dbReference>
<protein>
    <submittedName>
        <fullName evidence="3">ATP-dependent endonuclease</fullName>
    </submittedName>
</protein>
<dbReference type="PANTHER" id="PTHR43581">
    <property type="entry name" value="ATP/GTP PHOSPHATASE"/>
    <property type="match status" value="1"/>
</dbReference>
<dbReference type="Pfam" id="PF20469">
    <property type="entry name" value="OLD-like_TOPRIM"/>
    <property type="match status" value="1"/>
</dbReference>
<keyword evidence="3" id="KW-0378">Hydrolase</keyword>
<dbReference type="InterPro" id="IPR041685">
    <property type="entry name" value="AAA_GajA/Old/RecF-like"/>
</dbReference>
<accession>A0A3D9CIV1</accession>
<feature type="domain" description="OLD protein-like TOPRIM" evidence="2">
    <location>
        <begin position="435"/>
        <end position="502"/>
    </location>
</feature>
<evidence type="ECO:0000259" key="1">
    <source>
        <dbReference type="Pfam" id="PF13175"/>
    </source>
</evidence>
<comment type="caution">
    <text evidence="3">The sequence shown here is derived from an EMBL/GenBank/DDBJ whole genome shotgun (WGS) entry which is preliminary data.</text>
</comment>
<keyword evidence="4" id="KW-1185">Reference proteome</keyword>
<dbReference type="Gene3D" id="3.40.50.300">
    <property type="entry name" value="P-loop containing nucleotide triphosphate hydrolases"/>
    <property type="match status" value="1"/>
</dbReference>
<evidence type="ECO:0000313" key="3">
    <source>
        <dbReference type="EMBL" id="REC65655.1"/>
    </source>
</evidence>
<dbReference type="InterPro" id="IPR051396">
    <property type="entry name" value="Bact_Antivir_Def_Nuclease"/>
</dbReference>
<dbReference type="OrthoDB" id="9792800at2"/>